<evidence type="ECO:0000256" key="2">
    <source>
        <dbReference type="ARBA" id="ARBA00022679"/>
    </source>
</evidence>
<dbReference type="PANTHER" id="PTHR44942">
    <property type="entry name" value="METHYLTRANSF_11 DOMAIN-CONTAINING PROTEIN"/>
    <property type="match status" value="1"/>
</dbReference>
<protein>
    <submittedName>
        <fullName evidence="3">Methyltransferase type 12</fullName>
    </submittedName>
</protein>
<name>A0A172UTG5_9MYCO</name>
<evidence type="ECO:0000313" key="3">
    <source>
        <dbReference type="EMBL" id="ANE82439.1"/>
    </source>
</evidence>
<dbReference type="GO" id="GO:0032259">
    <property type="term" value="P:methylation"/>
    <property type="evidence" value="ECO:0007669"/>
    <property type="project" value="UniProtKB-KW"/>
</dbReference>
<dbReference type="STRING" id="1682113.A7U43_27110"/>
<dbReference type="InterPro" id="IPR051052">
    <property type="entry name" value="Diverse_substrate_MTase"/>
</dbReference>
<dbReference type="InterPro" id="IPR029063">
    <property type="entry name" value="SAM-dependent_MTases_sf"/>
</dbReference>
<keyword evidence="4" id="KW-1185">Reference proteome</keyword>
<organism evidence="3 4">
    <name type="scientific">Mycobacterium adipatum</name>
    <dbReference type="NCBI Taxonomy" id="1682113"/>
    <lineage>
        <taxon>Bacteria</taxon>
        <taxon>Bacillati</taxon>
        <taxon>Actinomycetota</taxon>
        <taxon>Actinomycetes</taxon>
        <taxon>Mycobacteriales</taxon>
        <taxon>Mycobacteriaceae</taxon>
        <taxon>Mycobacterium</taxon>
    </lineage>
</organism>
<dbReference type="CDD" id="cd02440">
    <property type="entry name" value="AdoMet_MTases"/>
    <property type="match status" value="1"/>
</dbReference>
<dbReference type="GO" id="GO:0008168">
    <property type="term" value="F:methyltransferase activity"/>
    <property type="evidence" value="ECO:0007669"/>
    <property type="project" value="UniProtKB-KW"/>
</dbReference>
<dbReference type="AlphaFoldDB" id="A0A172UTG5"/>
<gene>
    <name evidence="3" type="ORF">A7U43_27110</name>
</gene>
<keyword evidence="1 3" id="KW-0489">Methyltransferase</keyword>
<dbReference type="EMBL" id="CP015596">
    <property type="protein sequence ID" value="ANE82439.1"/>
    <property type="molecule type" value="Genomic_DNA"/>
</dbReference>
<accession>A0A172UTG5</accession>
<evidence type="ECO:0000313" key="4">
    <source>
        <dbReference type="Proteomes" id="UP000077143"/>
    </source>
</evidence>
<reference evidence="3 4" key="1">
    <citation type="submission" date="2016-05" db="EMBL/GenBank/DDBJ databases">
        <title>Complete genome sequence of a phthalic acid esters degrading Mycobacterium sp. YC-RL4.</title>
        <authorList>
            <person name="Ren L."/>
            <person name="Fan S."/>
            <person name="Ruth N."/>
            <person name="Jia Y."/>
            <person name="Wang J."/>
            <person name="Qiao C."/>
        </authorList>
    </citation>
    <scope>NUCLEOTIDE SEQUENCE [LARGE SCALE GENOMIC DNA]</scope>
    <source>
        <strain evidence="3 4">YC-RL4</strain>
    </source>
</reference>
<proteinExistence type="predicted"/>
<sequence>MTGGQPLHRDRARATSFGSAAARYDRFRPRYPGALIADLVPRPGIRVLDVGAGTGIATAQLRAAGADVLAVEPDPAMAEVAAGKGLPVEVATFAEWDPRGRSFDLVVFAQSFHWVDPQPALRKVGAVLAGDGRLALLWNRIVADRPSPDELAAVYADVGAEPQRPSVLVEGDDLEPLLAAAGFTSQRRHYTEHPHYGGTAWVQMVSTYSAVLQLPAADQDLLRNRLAATIGEAGVQATNDALAVLCTITR</sequence>
<dbReference type="KEGG" id="madi:A7U43_27110"/>
<dbReference type="OrthoDB" id="9797252at2"/>
<dbReference type="Pfam" id="PF13489">
    <property type="entry name" value="Methyltransf_23"/>
    <property type="match status" value="1"/>
</dbReference>
<dbReference type="SUPFAM" id="SSF53335">
    <property type="entry name" value="S-adenosyl-L-methionine-dependent methyltransferases"/>
    <property type="match status" value="1"/>
</dbReference>
<dbReference type="PANTHER" id="PTHR44942:SF4">
    <property type="entry name" value="METHYLTRANSFERASE TYPE 11 DOMAIN-CONTAINING PROTEIN"/>
    <property type="match status" value="1"/>
</dbReference>
<dbReference type="Gene3D" id="3.40.50.150">
    <property type="entry name" value="Vaccinia Virus protein VP39"/>
    <property type="match status" value="1"/>
</dbReference>
<dbReference type="Proteomes" id="UP000077143">
    <property type="component" value="Chromosome"/>
</dbReference>
<keyword evidence="2 3" id="KW-0808">Transferase</keyword>
<evidence type="ECO:0000256" key="1">
    <source>
        <dbReference type="ARBA" id="ARBA00022603"/>
    </source>
</evidence>